<proteinExistence type="predicted"/>
<feature type="compositionally biased region" description="Low complexity" evidence="1">
    <location>
        <begin position="380"/>
        <end position="393"/>
    </location>
</feature>
<dbReference type="GO" id="GO:0005634">
    <property type="term" value="C:nucleus"/>
    <property type="evidence" value="ECO:0007669"/>
    <property type="project" value="TreeGrafter"/>
</dbReference>
<name>A0A7S3L1P7_9STRA</name>
<feature type="domain" description="SAC3/GANP/THP3 conserved" evidence="2">
    <location>
        <begin position="458"/>
        <end position="685"/>
    </location>
</feature>
<evidence type="ECO:0000259" key="2">
    <source>
        <dbReference type="Pfam" id="PF03399"/>
    </source>
</evidence>
<feature type="compositionally biased region" description="Low complexity" evidence="1">
    <location>
        <begin position="335"/>
        <end position="350"/>
    </location>
</feature>
<dbReference type="PANTHER" id="PTHR12436">
    <property type="entry name" value="80 KDA MCM3-ASSOCIATED PROTEIN"/>
    <property type="match status" value="1"/>
</dbReference>
<feature type="compositionally biased region" description="Pro residues" evidence="1">
    <location>
        <begin position="143"/>
        <end position="160"/>
    </location>
</feature>
<feature type="compositionally biased region" description="Polar residues" evidence="1">
    <location>
        <begin position="161"/>
        <end position="172"/>
    </location>
</feature>
<dbReference type="Gene3D" id="1.25.40.990">
    <property type="match status" value="1"/>
</dbReference>
<protein>
    <recommendedName>
        <fullName evidence="2">SAC3/GANP/THP3 conserved domain-containing protein</fullName>
    </recommendedName>
</protein>
<feature type="region of interest" description="Disordered" evidence="1">
    <location>
        <begin position="134"/>
        <end position="216"/>
    </location>
</feature>
<dbReference type="AlphaFoldDB" id="A0A7S3L1P7"/>
<organism evidence="3">
    <name type="scientific">Amphora coffeiformis</name>
    <dbReference type="NCBI Taxonomy" id="265554"/>
    <lineage>
        <taxon>Eukaryota</taxon>
        <taxon>Sar</taxon>
        <taxon>Stramenopiles</taxon>
        <taxon>Ochrophyta</taxon>
        <taxon>Bacillariophyta</taxon>
        <taxon>Bacillariophyceae</taxon>
        <taxon>Bacillariophycidae</taxon>
        <taxon>Thalassiophysales</taxon>
        <taxon>Catenulaceae</taxon>
        <taxon>Amphora</taxon>
    </lineage>
</organism>
<gene>
    <name evidence="3" type="ORF">ACOF00016_LOCUS3608</name>
</gene>
<dbReference type="PANTHER" id="PTHR12436:SF4">
    <property type="entry name" value="LEUKOCYTE RECEPTOR CLUSTER MEMBER 8"/>
    <property type="match status" value="1"/>
</dbReference>
<dbReference type="InterPro" id="IPR045107">
    <property type="entry name" value="SAC3/GANP/THP3"/>
</dbReference>
<evidence type="ECO:0000313" key="3">
    <source>
        <dbReference type="EMBL" id="CAE0405598.1"/>
    </source>
</evidence>
<feature type="compositionally biased region" description="Polar residues" evidence="1">
    <location>
        <begin position="207"/>
        <end position="216"/>
    </location>
</feature>
<feature type="compositionally biased region" description="Low complexity" evidence="1">
    <location>
        <begin position="305"/>
        <end position="317"/>
    </location>
</feature>
<dbReference type="EMBL" id="HBIM01004218">
    <property type="protein sequence ID" value="CAE0405598.1"/>
    <property type="molecule type" value="Transcribed_RNA"/>
</dbReference>
<evidence type="ECO:0000256" key="1">
    <source>
        <dbReference type="SAM" id="MobiDB-lite"/>
    </source>
</evidence>
<feature type="region of interest" description="Disordered" evidence="1">
    <location>
        <begin position="266"/>
        <end position="410"/>
    </location>
</feature>
<accession>A0A7S3L1P7</accession>
<feature type="compositionally biased region" description="Low complexity" evidence="1">
    <location>
        <begin position="276"/>
        <end position="285"/>
    </location>
</feature>
<dbReference type="Pfam" id="PF03399">
    <property type="entry name" value="SAC3_GANP"/>
    <property type="match status" value="1"/>
</dbReference>
<reference evidence="3" key="1">
    <citation type="submission" date="2021-01" db="EMBL/GenBank/DDBJ databases">
        <authorList>
            <person name="Corre E."/>
            <person name="Pelletier E."/>
            <person name="Niang G."/>
            <person name="Scheremetjew M."/>
            <person name="Finn R."/>
            <person name="Kale V."/>
            <person name="Holt S."/>
            <person name="Cochrane G."/>
            <person name="Meng A."/>
            <person name="Brown T."/>
            <person name="Cohen L."/>
        </authorList>
    </citation>
    <scope>NUCLEOTIDE SEQUENCE</scope>
    <source>
        <strain evidence="3">CCMP127</strain>
    </source>
</reference>
<dbReference type="InterPro" id="IPR005062">
    <property type="entry name" value="SAC3/GANP/THP3_conserved"/>
</dbReference>
<sequence length="723" mass="81020">MYSYYGPPSTAVEQPAGLTYNAETSQWVPSTSNQTNTNTFVSQYSQQSQQSQVAGPYYSNQTAAPQQQQVFTNPNPHNRTPPPNPVVTFTNYYHGWKALADSTDPLPPGLTKEWAQYYADSSSRGAHFFHSNPTATVADFDLPPAPPSAKPPPPPPPPPSYNNIFSQYQQHQPVAGPSTGVYPYSSHPQQQQQTPQQPQQSYYAQQNYTQQSSGVSPSLTYSQYMEKCMEQCRTPNERLEMQQKLQQIIQQAVVDGTLSRDWSQEPLVPMRGRNPTTTTTTTTTTALNPQQASPPYGGTWSANKASQSNVASYASSSFPTSAPKEHKKKRRWDTSPASSIISNIPSSNASYYGPSDGSVGSSKKKAKKSALSTDDNYYGPSSTSKSTNPSVSPKNKKWKRGDSGFDKSNSALSERAKRFASSLSNTPSFCEDDEILATQGPIVKGTCQILEKDYLRLTSAPRPELVRPKLILEKHLTNLLAERKDEKHRREYLWFCSQLKALRQDLTVQHIRDSFTVLVYETHARIALEEGDLNEYNQCQTQLQYLYEQFETEGGEEGKKALVNRDEFVAYRLLYSVLLTHNEKYRGGSSDLLKLLQSLTATQRQHPAIQFTNRIRAAVAEGNYHRFFTSLKSSDGGSHATYLLQRLVPPMRKMALPILIKAYRPMTVPVDFVLEELAFGEDKEFGKRWLQSCGCVSSENGQEILCKESEYHESDLEEKNSLI</sequence>
<feature type="compositionally biased region" description="Low complexity" evidence="1">
    <location>
        <begin position="182"/>
        <end position="206"/>
    </location>
</feature>